<comment type="similarity">
    <text evidence="7">Belongs to the binding-protein-dependent transport system permease family.</text>
</comment>
<evidence type="ECO:0000256" key="8">
    <source>
        <dbReference type="SAM" id="MobiDB-lite"/>
    </source>
</evidence>
<dbReference type="PROSITE" id="PS50928">
    <property type="entry name" value="ABC_TM1"/>
    <property type="match status" value="1"/>
</dbReference>
<accession>A0AAF0YV36</accession>
<feature type="region of interest" description="Disordered" evidence="8">
    <location>
        <begin position="1"/>
        <end position="51"/>
    </location>
</feature>
<dbReference type="GO" id="GO:0005886">
    <property type="term" value="C:plasma membrane"/>
    <property type="evidence" value="ECO:0007669"/>
    <property type="project" value="UniProtKB-SubCell"/>
</dbReference>
<keyword evidence="2 7" id="KW-0813">Transport</keyword>
<feature type="transmembrane region" description="Helical" evidence="7">
    <location>
        <begin position="173"/>
        <end position="196"/>
    </location>
</feature>
<feature type="transmembrane region" description="Helical" evidence="7">
    <location>
        <begin position="243"/>
        <end position="270"/>
    </location>
</feature>
<feature type="transmembrane region" description="Helical" evidence="7">
    <location>
        <begin position="142"/>
        <end position="166"/>
    </location>
</feature>
<evidence type="ECO:0000256" key="2">
    <source>
        <dbReference type="ARBA" id="ARBA00022448"/>
    </source>
</evidence>
<dbReference type="EMBL" id="CP136958">
    <property type="protein sequence ID" value="WOT01080.1"/>
    <property type="molecule type" value="Genomic_DNA"/>
</dbReference>
<comment type="subcellular location">
    <subcellularLocation>
        <location evidence="1 7">Cell membrane</location>
        <topology evidence="1 7">Multi-pass membrane protein</topology>
    </subcellularLocation>
</comment>
<keyword evidence="6 7" id="KW-0472">Membrane</keyword>
<reference evidence="10" key="1">
    <citation type="submission" date="2017-12" db="EMBL/GenBank/DDBJ databases">
        <authorList>
            <person name="Thomas-White K."/>
            <person name="Wolfe A.J."/>
        </authorList>
    </citation>
    <scope>NUCLEOTIDE SEQUENCE</scope>
    <source>
        <strain evidence="10">UMB0763</strain>
    </source>
</reference>
<name>A0AAF0YV36_9CORY</name>
<feature type="transmembrane region" description="Helical" evidence="7">
    <location>
        <begin position="307"/>
        <end position="328"/>
    </location>
</feature>
<reference evidence="10" key="2">
    <citation type="submission" date="2023-10" db="EMBL/GenBank/DDBJ databases">
        <authorList>
            <person name="Choi B."/>
        </authorList>
    </citation>
    <scope>NUCLEOTIDE SEQUENCE</scope>
    <source>
        <strain evidence="10">UMB0763</strain>
    </source>
</reference>
<evidence type="ECO:0000256" key="3">
    <source>
        <dbReference type="ARBA" id="ARBA00022475"/>
    </source>
</evidence>
<dbReference type="PANTHER" id="PTHR43744:SF13">
    <property type="entry name" value="SN-GLYCEROL-3-PHOSPHATE TRANSPORT INTEGRAL MEMBRANE PROTEIN ABC TRANSPORTER UGPE-RELATED"/>
    <property type="match status" value="1"/>
</dbReference>
<keyword evidence="4 7" id="KW-0812">Transmembrane</keyword>
<evidence type="ECO:0000256" key="5">
    <source>
        <dbReference type="ARBA" id="ARBA00022989"/>
    </source>
</evidence>
<sequence length="343" mass="37225">MSSAINIEGTKKGPARKKRRLTSGRFRPVKAAVEPRKDLPPVPGSQGEGEPVITDAQRKRLAAGGGGVEHTSVIAKVFGYLALTATVLVILVPLYFIVVTSFKTFQDVYSDPITFWPNPFAPENYSYVMETSGFNLYLRNSIIITAILTVIEVALGVMSAYAFAFLKFPGRNVLFLLVIATLMVPNQITIISNYALVASLGWRNTFAGVIIPLAGVAFGAFLMRNHFMSLPKEIMEAAEMDGAGFFTTLFKVVLPMSWPTLSAFVLITVVGEWNQYLWPFLITDTPATAPLPVGLTRLQDAEGLTNWGPVMAGTVLATIPMLACFLVLQKKMIKGLTAGAVKG</sequence>
<dbReference type="GO" id="GO:0055085">
    <property type="term" value="P:transmembrane transport"/>
    <property type="evidence" value="ECO:0007669"/>
    <property type="project" value="InterPro"/>
</dbReference>
<dbReference type="Pfam" id="PF00528">
    <property type="entry name" value="BPD_transp_1"/>
    <property type="match status" value="1"/>
</dbReference>
<dbReference type="InterPro" id="IPR035906">
    <property type="entry name" value="MetI-like_sf"/>
</dbReference>
<protein>
    <submittedName>
        <fullName evidence="10">Carbohydrate ABC transporter permease</fullName>
    </submittedName>
</protein>
<evidence type="ECO:0000313" key="11">
    <source>
        <dbReference type="Proteomes" id="UP000234560"/>
    </source>
</evidence>
<evidence type="ECO:0000259" key="9">
    <source>
        <dbReference type="PROSITE" id="PS50928"/>
    </source>
</evidence>
<keyword evidence="5 7" id="KW-1133">Transmembrane helix</keyword>
<dbReference type="SUPFAM" id="SSF161098">
    <property type="entry name" value="MetI-like"/>
    <property type="match status" value="1"/>
</dbReference>
<keyword evidence="3" id="KW-1003">Cell membrane</keyword>
<feature type="domain" description="ABC transmembrane type-1" evidence="9">
    <location>
        <begin position="138"/>
        <end position="328"/>
    </location>
</feature>
<dbReference type="Gene3D" id="1.10.3720.10">
    <property type="entry name" value="MetI-like"/>
    <property type="match status" value="1"/>
</dbReference>
<proteinExistence type="inferred from homology"/>
<gene>
    <name evidence="10" type="ORF">CYJ47_07180</name>
</gene>
<dbReference type="PANTHER" id="PTHR43744">
    <property type="entry name" value="ABC TRANSPORTER PERMEASE PROTEIN MG189-RELATED-RELATED"/>
    <property type="match status" value="1"/>
</dbReference>
<dbReference type="AlphaFoldDB" id="A0AAF0YV36"/>
<dbReference type="CDD" id="cd06261">
    <property type="entry name" value="TM_PBP2"/>
    <property type="match status" value="1"/>
</dbReference>
<dbReference type="Proteomes" id="UP000234560">
    <property type="component" value="Chromosome"/>
</dbReference>
<dbReference type="KEGG" id="cpyr:CYJ47_07180"/>
<dbReference type="RefSeq" id="WP_276849951.1">
    <property type="nucleotide sequence ID" value="NZ_CAMIHY010000088.1"/>
</dbReference>
<dbReference type="InterPro" id="IPR000515">
    <property type="entry name" value="MetI-like"/>
</dbReference>
<feature type="compositionally biased region" description="Basic residues" evidence="8">
    <location>
        <begin position="13"/>
        <end position="22"/>
    </location>
</feature>
<evidence type="ECO:0000256" key="1">
    <source>
        <dbReference type="ARBA" id="ARBA00004651"/>
    </source>
</evidence>
<feature type="transmembrane region" description="Helical" evidence="7">
    <location>
        <begin position="202"/>
        <end position="222"/>
    </location>
</feature>
<evidence type="ECO:0000256" key="6">
    <source>
        <dbReference type="ARBA" id="ARBA00023136"/>
    </source>
</evidence>
<evidence type="ECO:0000256" key="7">
    <source>
        <dbReference type="RuleBase" id="RU363032"/>
    </source>
</evidence>
<organism evidence="10 11">
    <name type="scientific">Corynebacterium pyruviciproducens</name>
    <dbReference type="NCBI Taxonomy" id="598660"/>
    <lineage>
        <taxon>Bacteria</taxon>
        <taxon>Bacillati</taxon>
        <taxon>Actinomycetota</taxon>
        <taxon>Actinomycetes</taxon>
        <taxon>Mycobacteriales</taxon>
        <taxon>Corynebacteriaceae</taxon>
        <taxon>Corynebacterium</taxon>
    </lineage>
</organism>
<evidence type="ECO:0000256" key="4">
    <source>
        <dbReference type="ARBA" id="ARBA00022692"/>
    </source>
</evidence>
<evidence type="ECO:0000313" key="10">
    <source>
        <dbReference type="EMBL" id="WOT01080.1"/>
    </source>
</evidence>
<feature type="transmembrane region" description="Helical" evidence="7">
    <location>
        <begin position="77"/>
        <end position="98"/>
    </location>
</feature>